<accession>A0A1T5A2D1</accession>
<feature type="signal peptide" evidence="1">
    <location>
        <begin position="1"/>
        <end position="27"/>
    </location>
</feature>
<protein>
    <submittedName>
        <fullName evidence="2">Uncharacterized protein</fullName>
    </submittedName>
</protein>
<organism evidence="2 3">
    <name type="scientific">Rhizorhabdus histidinilytica</name>
    <dbReference type="NCBI Taxonomy" id="439228"/>
    <lineage>
        <taxon>Bacteria</taxon>
        <taxon>Pseudomonadati</taxon>
        <taxon>Pseudomonadota</taxon>
        <taxon>Alphaproteobacteria</taxon>
        <taxon>Sphingomonadales</taxon>
        <taxon>Sphingomonadaceae</taxon>
        <taxon>Rhizorhabdus</taxon>
    </lineage>
</organism>
<feature type="chain" id="PRO_5013024404" evidence="1">
    <location>
        <begin position="28"/>
        <end position="252"/>
    </location>
</feature>
<evidence type="ECO:0000313" key="2">
    <source>
        <dbReference type="EMBL" id="SKB29015.1"/>
    </source>
</evidence>
<reference evidence="3" key="1">
    <citation type="submission" date="2017-02" db="EMBL/GenBank/DDBJ databases">
        <authorList>
            <person name="Varghese N."/>
            <person name="Submissions S."/>
        </authorList>
    </citation>
    <scope>NUCLEOTIDE SEQUENCE [LARGE SCALE GENOMIC DNA]</scope>
    <source>
        <strain evidence="3">UM2</strain>
    </source>
</reference>
<keyword evidence="1" id="KW-0732">Signal</keyword>
<dbReference type="STRING" id="439228.SAMN06295920_101492"/>
<dbReference type="Proteomes" id="UP000189818">
    <property type="component" value="Unassembled WGS sequence"/>
</dbReference>
<gene>
    <name evidence="2" type="ORF">SAMN06295920_101492</name>
</gene>
<dbReference type="AlphaFoldDB" id="A0A1T5A2D1"/>
<name>A0A1T5A2D1_9SPHN</name>
<proteinExistence type="predicted"/>
<evidence type="ECO:0000256" key="1">
    <source>
        <dbReference type="SAM" id="SignalP"/>
    </source>
</evidence>
<evidence type="ECO:0000313" key="3">
    <source>
        <dbReference type="Proteomes" id="UP000189818"/>
    </source>
</evidence>
<dbReference type="EMBL" id="FUYM01000001">
    <property type="protein sequence ID" value="SKB29015.1"/>
    <property type="molecule type" value="Genomic_DNA"/>
</dbReference>
<keyword evidence="3" id="KW-1185">Reference proteome</keyword>
<dbReference type="OrthoDB" id="8060097at2"/>
<sequence length="252" mass="25508">MLWTNKCRPQAAIAAFLGVMLAGSAAAAPLVVRSAGPSAKVYPAGKALPDNAKITLKAGDTVVLLDGRGTRTLSGPGTFSSTGSTVAAATTGSTLNALVSGGGERRARIGAVRSASGIDKNAGRNPNVWYVDVTRSANMCIADTSSVTVWRPDASKAASVRVTRADGTSGTIDLAAGQAAGLWPANLPVTDGSAYKLSWEGAKAPTSLKFVVVKPTSPGLEDMAQSLIKAGCNAQLDLLIETVALPDGKSQG</sequence>